<gene>
    <name evidence="1" type="ORF">ACFSKW_07240</name>
</gene>
<dbReference type="RefSeq" id="WP_379570467.1">
    <property type="nucleotide sequence ID" value="NZ_JBHUFV010000013.1"/>
</dbReference>
<keyword evidence="2" id="KW-1185">Reference proteome</keyword>
<protein>
    <submittedName>
        <fullName evidence="1">Uncharacterized protein</fullName>
    </submittedName>
</protein>
<organism evidence="1 2">
    <name type="scientific">Nonomuraea mangrovi</name>
    <dbReference type="NCBI Taxonomy" id="2316207"/>
    <lineage>
        <taxon>Bacteria</taxon>
        <taxon>Bacillati</taxon>
        <taxon>Actinomycetota</taxon>
        <taxon>Actinomycetes</taxon>
        <taxon>Streptosporangiales</taxon>
        <taxon>Streptosporangiaceae</taxon>
        <taxon>Nonomuraea</taxon>
    </lineage>
</organism>
<comment type="caution">
    <text evidence="1">The sequence shown here is derived from an EMBL/GenBank/DDBJ whole genome shotgun (WGS) entry which is preliminary data.</text>
</comment>
<dbReference type="Proteomes" id="UP001597368">
    <property type="component" value="Unassembled WGS sequence"/>
</dbReference>
<proteinExistence type="predicted"/>
<sequence>MVPEALRVVDASTLTPTPDHKTGVLPKICRPHTITLHPADLGHLDKFRQDVTYLSPAWAGVLKAARAMTEGLNGRLKGHDLDLSDPKIRGTAIAGSGHGRPRRPGPRRAGALLEVADSDDPSLRVFFGTEGLRMTQQTYAERLRTWADWEELSAAAH</sequence>
<evidence type="ECO:0000313" key="1">
    <source>
        <dbReference type="EMBL" id="MFD1931265.1"/>
    </source>
</evidence>
<name>A0ABW4SNW1_9ACTN</name>
<evidence type="ECO:0000313" key="2">
    <source>
        <dbReference type="Proteomes" id="UP001597368"/>
    </source>
</evidence>
<dbReference type="EMBL" id="JBHUFV010000013">
    <property type="protein sequence ID" value="MFD1931265.1"/>
    <property type="molecule type" value="Genomic_DNA"/>
</dbReference>
<accession>A0ABW4SNW1</accession>
<reference evidence="2" key="1">
    <citation type="journal article" date="2019" name="Int. J. Syst. Evol. Microbiol.">
        <title>The Global Catalogue of Microorganisms (GCM) 10K type strain sequencing project: providing services to taxonomists for standard genome sequencing and annotation.</title>
        <authorList>
            <consortium name="The Broad Institute Genomics Platform"/>
            <consortium name="The Broad Institute Genome Sequencing Center for Infectious Disease"/>
            <person name="Wu L."/>
            <person name="Ma J."/>
        </authorList>
    </citation>
    <scope>NUCLEOTIDE SEQUENCE [LARGE SCALE GENOMIC DNA]</scope>
    <source>
        <strain evidence="2">ICMP 6774ER</strain>
    </source>
</reference>